<organism evidence="1">
    <name type="scientific">marine metagenome</name>
    <dbReference type="NCBI Taxonomy" id="408172"/>
    <lineage>
        <taxon>unclassified sequences</taxon>
        <taxon>metagenomes</taxon>
        <taxon>ecological metagenomes</taxon>
    </lineage>
</organism>
<dbReference type="AlphaFoldDB" id="A0A382XL68"/>
<accession>A0A382XL68</accession>
<feature type="non-terminal residue" evidence="1">
    <location>
        <position position="208"/>
    </location>
</feature>
<dbReference type="SUPFAM" id="SSF53850">
    <property type="entry name" value="Periplasmic binding protein-like II"/>
    <property type="match status" value="1"/>
</dbReference>
<dbReference type="PANTHER" id="PTHR35841">
    <property type="entry name" value="PHOSPHONATES-BINDING PERIPLASMIC PROTEIN"/>
    <property type="match status" value="1"/>
</dbReference>
<name>A0A382XL68_9ZZZZ</name>
<dbReference type="Pfam" id="PF12974">
    <property type="entry name" value="Phosphonate-bd"/>
    <property type="match status" value="1"/>
</dbReference>
<gene>
    <name evidence="1" type="ORF">METZ01_LOCUS424557</name>
</gene>
<sequence length="208" mass="23069">MEFGVAIYKQHGMTPNQNATSLVQLPMYDWVEVRMATDALWSSIRCILIRQGISSPETLDRDQIPEVAWLSPRLLLSQTCGLPLVQHLRGRVAVLGRFCFQGQPLSGHYHSVIIARDTSVAENFESLVGQRVAINHDESYSGCLAIKRWISLMAKDDVGFSRVIRTGSHRESVRAVATGLADTAAIDCVSWTLAKRFNSITKSLKVVA</sequence>
<evidence type="ECO:0008006" key="2">
    <source>
        <dbReference type="Google" id="ProtNLM"/>
    </source>
</evidence>
<dbReference type="Gene3D" id="3.40.190.10">
    <property type="entry name" value="Periplasmic binding protein-like II"/>
    <property type="match status" value="1"/>
</dbReference>
<proteinExistence type="predicted"/>
<dbReference type="EMBL" id="UINC01168599">
    <property type="protein sequence ID" value="SVD71703.1"/>
    <property type="molecule type" value="Genomic_DNA"/>
</dbReference>
<evidence type="ECO:0000313" key="1">
    <source>
        <dbReference type="EMBL" id="SVD71703.1"/>
    </source>
</evidence>
<dbReference type="PANTHER" id="PTHR35841:SF1">
    <property type="entry name" value="PHOSPHONATES-BINDING PERIPLASMIC PROTEIN"/>
    <property type="match status" value="1"/>
</dbReference>
<protein>
    <recommendedName>
        <fullName evidence="2">Phosphate ABC transporter substrate-binding protein</fullName>
    </recommendedName>
</protein>
<reference evidence="1" key="1">
    <citation type="submission" date="2018-05" db="EMBL/GenBank/DDBJ databases">
        <authorList>
            <person name="Lanie J.A."/>
            <person name="Ng W.-L."/>
            <person name="Kazmierczak K.M."/>
            <person name="Andrzejewski T.M."/>
            <person name="Davidsen T.M."/>
            <person name="Wayne K.J."/>
            <person name="Tettelin H."/>
            <person name="Glass J.I."/>
            <person name="Rusch D."/>
            <person name="Podicherti R."/>
            <person name="Tsui H.-C.T."/>
            <person name="Winkler M.E."/>
        </authorList>
    </citation>
    <scope>NUCLEOTIDE SEQUENCE</scope>
</reference>